<reference evidence="1 2" key="1">
    <citation type="submission" date="2019-02" db="EMBL/GenBank/DDBJ databases">
        <authorList>
            <person name="Goldberg S.R."/>
            <person name="Haltli B.A."/>
            <person name="Correa H."/>
            <person name="Russell K.G."/>
        </authorList>
    </citation>
    <scope>NUCLEOTIDE SEQUENCE [LARGE SCALE GENOMIC DNA]</scope>
    <source>
        <strain evidence="1 2">JCM 16186</strain>
    </source>
</reference>
<evidence type="ECO:0000313" key="2">
    <source>
        <dbReference type="Proteomes" id="UP000798808"/>
    </source>
</evidence>
<dbReference type="Proteomes" id="UP000798808">
    <property type="component" value="Unassembled WGS sequence"/>
</dbReference>
<keyword evidence="2" id="KW-1185">Reference proteome</keyword>
<sequence>MGDATGVAIEQIKNGLQDVINKSLDRADYSLAKAAIQALGAIDAWKEANLDLLETAFDQLDKKSRNLFTNMSVLINQANELVTNNLETSRQIVENTNQITESIPGSGKRSFILRYFPSVLSPLIADSVLITFRGVNLEKAQIGVTLPDNTVRKVNIVGPQEVSFWLPISALPIDQSKHQVFELKVNHITRDGNTAIFWPKYRNVSRTILISSLPKQAATFALTGIRSFENEERIIYTADMGRFSGTNTSVEKIANLANGYKWDLRGGVSSHQNFRIVSTGRGEAGRCQEIIWNGSNEHGIIGRARLDRIRQVRFPDVRYSDGYKHCGIEGPIYRFISTTAGLEPISGQLFWGQDEIIELPTDISEFTLSIKSFTGEDKIITNNYSDEFLSVSKERSRLIIRTKIPTDLIK</sequence>
<gene>
    <name evidence="1" type="ORF">E1163_12380</name>
</gene>
<evidence type="ECO:0000313" key="1">
    <source>
        <dbReference type="EMBL" id="MTI25744.1"/>
    </source>
</evidence>
<dbReference type="EMBL" id="SMLW01000537">
    <property type="protein sequence ID" value="MTI25744.1"/>
    <property type="molecule type" value="Genomic_DNA"/>
</dbReference>
<accession>A0ABW9RR38</accession>
<protein>
    <submittedName>
        <fullName evidence="1">Uncharacterized protein</fullName>
    </submittedName>
</protein>
<name>A0ABW9RR38_9BACT</name>
<organism evidence="1 2">
    <name type="scientific">Fulvivirga kasyanovii</name>
    <dbReference type="NCBI Taxonomy" id="396812"/>
    <lineage>
        <taxon>Bacteria</taxon>
        <taxon>Pseudomonadati</taxon>
        <taxon>Bacteroidota</taxon>
        <taxon>Cytophagia</taxon>
        <taxon>Cytophagales</taxon>
        <taxon>Fulvivirgaceae</taxon>
        <taxon>Fulvivirga</taxon>
    </lineage>
</organism>
<proteinExistence type="predicted"/>
<comment type="caution">
    <text evidence="1">The sequence shown here is derived from an EMBL/GenBank/DDBJ whole genome shotgun (WGS) entry which is preliminary data.</text>
</comment>